<sequence length="392" mass="43699">MPHVLSELQLKRLTEHKYSATGSSILEPLMQKFWRWIVEQIPLWWAPNAITLTGLFCNVATTIILCYYSPDIQGKPPAWAFLLCASGLFMYQVLDAIDGKQARRTNSSSPLGELFDHGCDSVSTVFVVLGCCIAVQLGKHPSFVFIEVFTTIFLFYAAHWQTYVTGTMKFGKLDVTEAQISIITIHILTAIFGIEIWDTPVPVIGELRFAPVYFSIFTAILASRLYFGTIFIQGGAGKNGSTIAGTSTLFPALPIATVVILALIISYKSASNLFETHTTLYCVSFGIVAAKVINKLVVAHMTKSEMDLLDPCLTGPSLLFLNQYFNMLFNEHIVLWLACIIAILDLFTWSRKVCLDICEFLGIYCFSIRPLQSGNNGYEPPVTRSKTKERDH</sequence>
<dbReference type="OrthoDB" id="196717at2759"/>
<name>A0A7I8VYN2_9ANNE</name>
<dbReference type="AlphaFoldDB" id="A0A7I8VYN2"/>
<dbReference type="Proteomes" id="UP000549394">
    <property type="component" value="Unassembled WGS sequence"/>
</dbReference>
<comment type="caution">
    <text evidence="17">The sequence shown here is derived from an EMBL/GenBank/DDBJ whole genome shotgun (WGS) entry which is preliminary data.</text>
</comment>
<evidence type="ECO:0000256" key="7">
    <source>
        <dbReference type="ARBA" id="ARBA00023209"/>
    </source>
</evidence>
<dbReference type="Pfam" id="PF01066">
    <property type="entry name" value="CDP-OH_P_transf"/>
    <property type="match status" value="1"/>
</dbReference>
<protein>
    <recommendedName>
        <fullName evidence="13">diacylglycerol cholinephosphotransferase</fullName>
        <ecNumber evidence="13">2.7.8.2</ecNumber>
    </recommendedName>
</protein>
<keyword evidence="8" id="KW-1208">Phospholipid metabolism</keyword>
<dbReference type="InterPro" id="IPR043130">
    <property type="entry name" value="CDP-OH_PTrfase_TM_dom"/>
</dbReference>
<keyword evidence="7" id="KW-0443">Lipid metabolism</keyword>
<evidence type="ECO:0000256" key="5">
    <source>
        <dbReference type="ARBA" id="ARBA00022989"/>
    </source>
</evidence>
<dbReference type="InterPro" id="IPR014472">
    <property type="entry name" value="CHOPT"/>
</dbReference>
<feature type="transmembrane region" description="Helical" evidence="16">
    <location>
        <begin position="178"/>
        <end position="197"/>
    </location>
</feature>
<evidence type="ECO:0000256" key="15">
    <source>
        <dbReference type="RuleBase" id="RU003750"/>
    </source>
</evidence>
<dbReference type="PROSITE" id="PS00379">
    <property type="entry name" value="CDP_ALCOHOL_P_TRANSF"/>
    <property type="match status" value="1"/>
</dbReference>
<keyword evidence="4 16" id="KW-0812">Transmembrane</keyword>
<dbReference type="GO" id="GO:0004307">
    <property type="term" value="F:ethanolaminephosphotransferase activity"/>
    <property type="evidence" value="ECO:0007669"/>
    <property type="project" value="TreeGrafter"/>
</dbReference>
<reference evidence="17 18" key="1">
    <citation type="submission" date="2020-08" db="EMBL/GenBank/DDBJ databases">
        <authorList>
            <person name="Hejnol A."/>
        </authorList>
    </citation>
    <scope>NUCLEOTIDE SEQUENCE [LARGE SCALE GENOMIC DNA]</scope>
</reference>
<keyword evidence="6 16" id="KW-0472">Membrane</keyword>
<evidence type="ECO:0000313" key="18">
    <source>
        <dbReference type="Proteomes" id="UP000549394"/>
    </source>
</evidence>
<evidence type="ECO:0000256" key="14">
    <source>
        <dbReference type="ARBA" id="ARBA00048570"/>
    </source>
</evidence>
<comment type="catalytic activity">
    <reaction evidence="11">
        <text>1-hexadecanoyl-2-(9Z-octadecenoyl)-sn-glycerol + CDP-choline = 1-hexadecanoyl-2-(9Z-octadecenoyl)-sn-glycero-3-phosphocholine + CMP + H(+)</text>
        <dbReference type="Rhea" id="RHEA:54244"/>
        <dbReference type="ChEBI" id="CHEBI:15378"/>
        <dbReference type="ChEBI" id="CHEBI:58779"/>
        <dbReference type="ChEBI" id="CHEBI:60377"/>
        <dbReference type="ChEBI" id="CHEBI:73001"/>
        <dbReference type="ChEBI" id="CHEBI:75466"/>
    </reaction>
    <physiologicalReaction direction="left-to-right" evidence="11">
        <dbReference type="Rhea" id="RHEA:54245"/>
    </physiologicalReaction>
</comment>
<feature type="transmembrane region" description="Helical" evidence="16">
    <location>
        <begin position="44"/>
        <end position="66"/>
    </location>
</feature>
<proteinExistence type="inferred from homology"/>
<evidence type="ECO:0000256" key="10">
    <source>
        <dbReference type="ARBA" id="ARBA00036651"/>
    </source>
</evidence>
<comment type="subcellular location">
    <subcellularLocation>
        <location evidence="1">Membrane</location>
        <topology evidence="1">Multi-pass membrane protein</topology>
    </subcellularLocation>
</comment>
<evidence type="ECO:0000256" key="13">
    <source>
        <dbReference type="ARBA" id="ARBA00038987"/>
    </source>
</evidence>
<feature type="transmembrane region" description="Helical" evidence="16">
    <location>
        <begin position="142"/>
        <end position="158"/>
    </location>
</feature>
<dbReference type="GO" id="GO:0004142">
    <property type="term" value="F:diacylglycerol cholinephosphotransferase activity"/>
    <property type="evidence" value="ECO:0007669"/>
    <property type="project" value="UniProtKB-EC"/>
</dbReference>
<organism evidence="17 18">
    <name type="scientific">Dimorphilus gyrociliatus</name>
    <dbReference type="NCBI Taxonomy" id="2664684"/>
    <lineage>
        <taxon>Eukaryota</taxon>
        <taxon>Metazoa</taxon>
        <taxon>Spiralia</taxon>
        <taxon>Lophotrochozoa</taxon>
        <taxon>Annelida</taxon>
        <taxon>Polychaeta</taxon>
        <taxon>Polychaeta incertae sedis</taxon>
        <taxon>Dinophilidae</taxon>
        <taxon>Dimorphilus</taxon>
    </lineage>
</organism>
<dbReference type="PANTHER" id="PTHR10414">
    <property type="entry name" value="ETHANOLAMINEPHOSPHOTRANSFERASE"/>
    <property type="match status" value="1"/>
</dbReference>
<evidence type="ECO:0000256" key="11">
    <source>
        <dbReference type="ARBA" id="ARBA00036890"/>
    </source>
</evidence>
<feature type="transmembrane region" description="Helical" evidence="16">
    <location>
        <begin position="247"/>
        <end position="267"/>
    </location>
</feature>
<keyword evidence="5 16" id="KW-1133">Transmembrane helix</keyword>
<dbReference type="GO" id="GO:0005794">
    <property type="term" value="C:Golgi apparatus"/>
    <property type="evidence" value="ECO:0007669"/>
    <property type="project" value="TreeGrafter"/>
</dbReference>
<dbReference type="PIRSF" id="PIRSF015665">
    <property type="entry name" value="CHOPT"/>
    <property type="match status" value="1"/>
</dbReference>
<dbReference type="FunFam" id="1.20.120.1760:FF:000002">
    <property type="entry name" value="Choline/ethanolamine phosphotransferase 1"/>
    <property type="match status" value="1"/>
</dbReference>
<keyword evidence="18" id="KW-1185">Reference proteome</keyword>
<comment type="catalytic activity">
    <reaction evidence="14">
        <text>CDP-choline + a 1,2-diacyl-sn-glycerol = a 1,2-diacyl-sn-glycero-3-phosphocholine + CMP + H(+)</text>
        <dbReference type="Rhea" id="RHEA:32939"/>
        <dbReference type="ChEBI" id="CHEBI:15378"/>
        <dbReference type="ChEBI" id="CHEBI:17815"/>
        <dbReference type="ChEBI" id="CHEBI:57643"/>
        <dbReference type="ChEBI" id="CHEBI:58779"/>
        <dbReference type="ChEBI" id="CHEBI:60377"/>
        <dbReference type="EC" id="2.7.8.2"/>
    </reaction>
    <physiologicalReaction direction="left-to-right" evidence="14">
        <dbReference type="Rhea" id="RHEA:32940"/>
    </physiologicalReaction>
</comment>
<dbReference type="PANTHER" id="PTHR10414:SF37">
    <property type="entry name" value="BB IN A BOXCAR, ISOFORM C"/>
    <property type="match status" value="1"/>
</dbReference>
<comment type="similarity">
    <text evidence="2 15">Belongs to the CDP-alcohol phosphatidyltransferase class-I family.</text>
</comment>
<dbReference type="Gene3D" id="1.20.120.1760">
    <property type="match status" value="1"/>
</dbReference>
<keyword evidence="7" id="KW-0444">Lipid biosynthesis</keyword>
<feature type="transmembrane region" description="Helical" evidence="16">
    <location>
        <begin position="209"/>
        <end position="227"/>
    </location>
</feature>
<evidence type="ECO:0000256" key="2">
    <source>
        <dbReference type="ARBA" id="ARBA00010441"/>
    </source>
</evidence>
<evidence type="ECO:0000256" key="3">
    <source>
        <dbReference type="ARBA" id="ARBA00022679"/>
    </source>
</evidence>
<comment type="catalytic activity">
    <reaction evidence="9">
        <text>1-hexadecanoyl-2-(4Z,7Z,10Z,13Z,16Z,19Z-docosahexaenoyl)-sn-glycerol + CDP-choline = 1-hexadecanoyl-2-(4Z,7Z,10Z,13Z,16Z,19Z-docosahexaenoyl)-sn-glycero-3-phosphocholine + CMP + H(+)</text>
        <dbReference type="Rhea" id="RHEA:54332"/>
        <dbReference type="ChEBI" id="CHEBI:15378"/>
        <dbReference type="ChEBI" id="CHEBI:58779"/>
        <dbReference type="ChEBI" id="CHEBI:60377"/>
        <dbReference type="ChEBI" id="CHEBI:74963"/>
        <dbReference type="ChEBI" id="CHEBI:82949"/>
    </reaction>
    <physiologicalReaction direction="left-to-right" evidence="9">
        <dbReference type="Rhea" id="RHEA:54333"/>
    </physiologicalReaction>
</comment>
<evidence type="ECO:0000256" key="16">
    <source>
        <dbReference type="SAM" id="Phobius"/>
    </source>
</evidence>
<dbReference type="EC" id="2.7.8.2" evidence="13"/>
<gene>
    <name evidence="17" type="ORF">DGYR_LOCUS8906</name>
</gene>
<evidence type="ECO:0000256" key="6">
    <source>
        <dbReference type="ARBA" id="ARBA00023136"/>
    </source>
</evidence>
<evidence type="ECO:0000313" key="17">
    <source>
        <dbReference type="EMBL" id="CAD5120884.1"/>
    </source>
</evidence>
<keyword evidence="3 15" id="KW-0808">Transferase</keyword>
<dbReference type="GO" id="GO:0005789">
    <property type="term" value="C:endoplasmic reticulum membrane"/>
    <property type="evidence" value="ECO:0007669"/>
    <property type="project" value="TreeGrafter"/>
</dbReference>
<evidence type="ECO:0000256" key="8">
    <source>
        <dbReference type="ARBA" id="ARBA00023264"/>
    </source>
</evidence>
<evidence type="ECO:0000256" key="4">
    <source>
        <dbReference type="ARBA" id="ARBA00022692"/>
    </source>
</evidence>
<evidence type="ECO:0000256" key="1">
    <source>
        <dbReference type="ARBA" id="ARBA00004141"/>
    </source>
</evidence>
<dbReference type="GO" id="GO:0006646">
    <property type="term" value="P:phosphatidylethanolamine biosynthetic process"/>
    <property type="evidence" value="ECO:0007669"/>
    <property type="project" value="TreeGrafter"/>
</dbReference>
<feature type="transmembrane region" description="Helical" evidence="16">
    <location>
        <begin position="78"/>
        <end position="94"/>
    </location>
</feature>
<keyword evidence="7" id="KW-0594">Phospholipid biosynthesis</keyword>
<dbReference type="EMBL" id="CAJFCJ010000013">
    <property type="protein sequence ID" value="CAD5120884.1"/>
    <property type="molecule type" value="Genomic_DNA"/>
</dbReference>
<evidence type="ECO:0000256" key="9">
    <source>
        <dbReference type="ARBA" id="ARBA00036100"/>
    </source>
</evidence>
<evidence type="ECO:0000256" key="12">
    <source>
        <dbReference type="ARBA" id="ARBA00037890"/>
    </source>
</evidence>
<comment type="catalytic activity">
    <reaction evidence="10">
        <text>1,2-dioctanoyl-sn-glycerol + CDP-choline = 1,2-dioctanoyl-sn-glycero-3-phosphocholine + CMP + H(+)</text>
        <dbReference type="Rhea" id="RHEA:54232"/>
        <dbReference type="ChEBI" id="CHEBI:15378"/>
        <dbReference type="ChEBI" id="CHEBI:58779"/>
        <dbReference type="ChEBI" id="CHEBI:60377"/>
        <dbReference type="ChEBI" id="CHEBI:76979"/>
        <dbReference type="ChEBI" id="CHEBI:78228"/>
    </reaction>
    <physiologicalReaction direction="left-to-right" evidence="10">
        <dbReference type="Rhea" id="RHEA:54233"/>
    </physiologicalReaction>
</comment>
<dbReference type="InterPro" id="IPR048254">
    <property type="entry name" value="CDP_ALCOHOL_P_TRANSF_CS"/>
</dbReference>
<comment type="pathway">
    <text evidence="12">Phospholipid metabolism; phosphatidylcholine biosynthesis; phosphatidylcholine from phosphocholine: step 2/2.</text>
</comment>
<feature type="transmembrane region" description="Helical" evidence="16">
    <location>
        <begin position="327"/>
        <end position="347"/>
    </location>
</feature>
<dbReference type="InterPro" id="IPR000462">
    <property type="entry name" value="CDP-OH_P_trans"/>
</dbReference>
<accession>A0A7I8VYN2</accession>
<feature type="transmembrane region" description="Helical" evidence="16">
    <location>
        <begin position="279"/>
        <end position="301"/>
    </location>
</feature>